<evidence type="ECO:0000256" key="1">
    <source>
        <dbReference type="ARBA" id="ARBA00022737"/>
    </source>
</evidence>
<evidence type="ECO:0000256" key="3">
    <source>
        <dbReference type="PROSITE-ProRule" id="PRU00059"/>
    </source>
</evidence>
<reference evidence="6" key="1">
    <citation type="submission" date="2003-08" db="EMBL/GenBank/DDBJ databases">
        <authorList>
            <person name="Birren B."/>
            <person name="Nusbaum C."/>
            <person name="Abebe A."/>
            <person name="Abouelleil A."/>
            <person name="Adekoya E."/>
            <person name="Ait-zahra M."/>
            <person name="Allen N."/>
            <person name="Allen T."/>
            <person name="An P."/>
            <person name="Anderson M."/>
            <person name="Anderson S."/>
            <person name="Arachchi H."/>
            <person name="Armbruster J."/>
            <person name="Bachantsang P."/>
            <person name="Baldwin J."/>
            <person name="Barry A."/>
            <person name="Bayul T."/>
            <person name="Blitshsteyn B."/>
            <person name="Bloom T."/>
            <person name="Blye J."/>
            <person name="Boguslavskiy L."/>
            <person name="Borowsky M."/>
            <person name="Boukhgalter B."/>
            <person name="Brunache A."/>
            <person name="Butler J."/>
            <person name="Calixte N."/>
            <person name="Calvo S."/>
            <person name="Camarata J."/>
            <person name="Campo K."/>
            <person name="Chang J."/>
            <person name="Cheshatsang Y."/>
            <person name="Citroen M."/>
            <person name="Collymore A."/>
            <person name="Considine T."/>
            <person name="Cook A."/>
            <person name="Cooke P."/>
            <person name="Corum B."/>
            <person name="Cuomo C."/>
            <person name="David R."/>
            <person name="Dawoe T."/>
            <person name="Degray S."/>
            <person name="Dodge S."/>
            <person name="Dooley K."/>
            <person name="Dorje P."/>
            <person name="Dorjee K."/>
            <person name="Dorris L."/>
            <person name="Duffey N."/>
            <person name="Dupes A."/>
            <person name="Elkins T."/>
            <person name="Engels R."/>
            <person name="Erickson J."/>
            <person name="Farina A."/>
            <person name="Faro S."/>
            <person name="Ferreira P."/>
            <person name="Fischer H."/>
            <person name="Fitzgerald M."/>
            <person name="Foley K."/>
            <person name="Gage D."/>
            <person name="Galagan J."/>
            <person name="Gearin G."/>
            <person name="Gnerre S."/>
            <person name="Gnirke A."/>
            <person name="Goyette A."/>
            <person name="Graham J."/>
            <person name="Grandbois E."/>
            <person name="Gyaltsen K."/>
            <person name="Hafez N."/>
            <person name="Hagopian D."/>
            <person name="Hagos B."/>
            <person name="Hall J."/>
            <person name="Hatcher B."/>
            <person name="Heller A."/>
            <person name="Higgins H."/>
            <person name="Honan T."/>
            <person name="Horn A."/>
            <person name="Houde N."/>
            <person name="Hughes L."/>
            <person name="Hulme W."/>
            <person name="Husby E."/>
            <person name="Iliev I."/>
            <person name="Jaffe D."/>
            <person name="Jones C."/>
            <person name="Kamal M."/>
            <person name="Kamat A."/>
            <person name="Kamvysselis M."/>
            <person name="Karlsson E."/>
            <person name="Kells C."/>
            <person name="Kieu A."/>
            <person name="Kisner P."/>
            <person name="Kodira C."/>
            <person name="Kulbokas E."/>
            <person name="Labutti K."/>
            <person name="Lama D."/>
            <person name="Landers T."/>
            <person name="Leger J."/>
            <person name="Levine S."/>
            <person name="Lewis D."/>
            <person name="Lewis T."/>
            <person name="Lindblad-toh K."/>
            <person name="Liu X."/>
            <person name="Lokyitsang T."/>
            <person name="Lokyitsang Y."/>
            <person name="Lucien O."/>
            <person name="Lui A."/>
            <person name="Ma L.J."/>
            <person name="Mabbitt R."/>
            <person name="Macdonald J."/>
            <person name="Maclean C."/>
            <person name="Major J."/>
            <person name="Manning J."/>
            <person name="Marabella R."/>
            <person name="Maru K."/>
            <person name="Matthews C."/>
            <person name="Mauceli E."/>
            <person name="Mccarthy M."/>
            <person name="Mcdonough S."/>
            <person name="Mcghee T."/>
            <person name="Meldrim J."/>
            <person name="Meneus L."/>
            <person name="Mesirov J."/>
            <person name="Mihalev A."/>
            <person name="Mihova T."/>
            <person name="Mikkelsen T."/>
            <person name="Mlenga V."/>
            <person name="Moru K."/>
            <person name="Mozes J."/>
            <person name="Mulrain L."/>
            <person name="Munson G."/>
            <person name="Naylor J."/>
            <person name="Newes C."/>
            <person name="Nguyen C."/>
            <person name="Nguyen N."/>
            <person name="Nguyen T."/>
            <person name="Nicol R."/>
            <person name="Nielsen C."/>
            <person name="Nizzari M."/>
            <person name="Norbu C."/>
            <person name="Norbu N."/>
            <person name="O'donnell P."/>
            <person name="Okoawo O."/>
            <person name="O'leary S."/>
            <person name="Omotosho B."/>
            <person name="O'neill K."/>
            <person name="Osman S."/>
            <person name="Parker S."/>
            <person name="Perrin D."/>
            <person name="Phunkhang P."/>
            <person name="Piqani B."/>
            <person name="Purcell S."/>
            <person name="Rachupka T."/>
            <person name="Ramasamy U."/>
            <person name="Rameau R."/>
            <person name="Ray V."/>
            <person name="Raymond C."/>
            <person name="Retta R."/>
            <person name="Richardson S."/>
            <person name="Rise C."/>
            <person name="Rodriguez J."/>
            <person name="Rogers J."/>
            <person name="Rogov P."/>
            <person name="Rutman M."/>
            <person name="Schupbach R."/>
            <person name="Seaman C."/>
            <person name="Settipalli S."/>
            <person name="Sharpe T."/>
            <person name="Sheridan J."/>
            <person name="Sherpa N."/>
            <person name="Shi J."/>
            <person name="Smirnov S."/>
            <person name="Smith C."/>
            <person name="Sougnez C."/>
            <person name="Spencer B."/>
            <person name="Stalker J."/>
            <person name="Stange-thomann N."/>
            <person name="Stavropoulos S."/>
            <person name="Stetson K."/>
            <person name="Stone C."/>
            <person name="Stone S."/>
            <person name="Stubbs M."/>
            <person name="Talamas J."/>
            <person name="Tchuinga P."/>
            <person name="Tenzing P."/>
            <person name="Tesfaye S."/>
            <person name="Theodore J."/>
            <person name="Thoulutsang Y."/>
            <person name="Topham K."/>
            <person name="Towey S."/>
            <person name="Tsamla T."/>
            <person name="Tsomo N."/>
            <person name="Vallee D."/>
            <person name="Vassiliev H."/>
            <person name="Venkataraman V."/>
            <person name="Vinson J."/>
            <person name="Vo A."/>
            <person name="Wade C."/>
            <person name="Wang S."/>
            <person name="Wangchuk T."/>
            <person name="Wangdi T."/>
            <person name="Whittaker C."/>
            <person name="Wilkinson J."/>
            <person name="Wu Y."/>
            <person name="Wyman D."/>
            <person name="Yadav S."/>
            <person name="Yang S."/>
            <person name="Yang X."/>
            <person name="Yeager S."/>
            <person name="Yee E."/>
            <person name="Young G."/>
            <person name="Zainoun J."/>
            <person name="Zembeck L."/>
            <person name="Zimmer A."/>
            <person name="Zody M."/>
            <person name="Lander E."/>
        </authorList>
    </citation>
    <scope>NUCLEOTIDE SEQUENCE [LARGE SCALE GENOMIC DNA]</scope>
</reference>
<dbReference type="Ensembl" id="ENSCSAVT00000003034.1">
    <property type="protein sequence ID" value="ENSCSAVP00000002989.1"/>
    <property type="gene ID" value="ENSCSAVG00000001782.1"/>
</dbReference>
<dbReference type="STRING" id="51511.ENSCSAVP00000002989"/>
<dbReference type="CDD" id="cd00041">
    <property type="entry name" value="CUB"/>
    <property type="match status" value="2"/>
</dbReference>
<reference evidence="5" key="3">
    <citation type="submission" date="2025-09" db="UniProtKB">
        <authorList>
            <consortium name="Ensembl"/>
        </authorList>
    </citation>
    <scope>IDENTIFICATION</scope>
</reference>
<dbReference type="Gene3D" id="2.60.120.290">
    <property type="entry name" value="Spermadhesin, CUB domain"/>
    <property type="match status" value="2"/>
</dbReference>
<evidence type="ECO:0000313" key="6">
    <source>
        <dbReference type="Proteomes" id="UP000007875"/>
    </source>
</evidence>
<dbReference type="FunFam" id="2.60.120.290:FF:000005">
    <property type="entry name" value="Procollagen C-endopeptidase enhancer 1"/>
    <property type="match status" value="1"/>
</dbReference>
<evidence type="ECO:0000313" key="5">
    <source>
        <dbReference type="Ensembl" id="ENSCSAVP00000002989.1"/>
    </source>
</evidence>
<evidence type="ECO:0000259" key="4">
    <source>
        <dbReference type="PROSITE" id="PS01180"/>
    </source>
</evidence>
<proteinExistence type="predicted"/>
<organism evidence="5 6">
    <name type="scientific">Ciona savignyi</name>
    <name type="common">Pacific transparent sea squirt</name>
    <dbReference type="NCBI Taxonomy" id="51511"/>
    <lineage>
        <taxon>Eukaryota</taxon>
        <taxon>Metazoa</taxon>
        <taxon>Chordata</taxon>
        <taxon>Tunicata</taxon>
        <taxon>Ascidiacea</taxon>
        <taxon>Phlebobranchia</taxon>
        <taxon>Cionidae</taxon>
        <taxon>Ciona</taxon>
    </lineage>
</organism>
<name>H2YCE1_CIOSA</name>
<reference evidence="5" key="2">
    <citation type="submission" date="2025-08" db="UniProtKB">
        <authorList>
            <consortium name="Ensembl"/>
        </authorList>
    </citation>
    <scope>IDENTIFICATION</scope>
</reference>
<dbReference type="Pfam" id="PF00431">
    <property type="entry name" value="CUB"/>
    <property type="match status" value="2"/>
</dbReference>
<dbReference type="PANTHER" id="PTHR24251:SF30">
    <property type="entry name" value="MEMBRANE FRIZZLED-RELATED PROTEIN"/>
    <property type="match status" value="1"/>
</dbReference>
<dbReference type="SMART" id="SM00042">
    <property type="entry name" value="CUB"/>
    <property type="match status" value="2"/>
</dbReference>
<evidence type="ECO:0000256" key="2">
    <source>
        <dbReference type="ARBA" id="ARBA00023157"/>
    </source>
</evidence>
<dbReference type="GeneTree" id="ENSGT00940000167459"/>
<dbReference type="SUPFAM" id="SSF49854">
    <property type="entry name" value="Spermadhesin, CUB domain"/>
    <property type="match status" value="2"/>
</dbReference>
<keyword evidence="6" id="KW-1185">Reference proteome</keyword>
<comment type="caution">
    <text evidence="3">Lacks conserved residue(s) required for the propagation of feature annotation.</text>
</comment>
<dbReference type="AlphaFoldDB" id="H2YCE1"/>
<keyword evidence="1" id="KW-0677">Repeat</keyword>
<dbReference type="InParanoid" id="H2YCE1"/>
<feature type="domain" description="CUB" evidence="4">
    <location>
        <begin position="119"/>
        <end position="225"/>
    </location>
</feature>
<protein>
    <recommendedName>
        <fullName evidence="4">CUB domain-containing protein</fullName>
    </recommendedName>
</protein>
<dbReference type="Proteomes" id="UP000007875">
    <property type="component" value="Unassembled WGS sequence"/>
</dbReference>
<dbReference type="PROSITE" id="PS01180">
    <property type="entry name" value="CUB"/>
    <property type="match status" value="2"/>
</dbReference>
<keyword evidence="2" id="KW-1015">Disulfide bond</keyword>
<sequence length="254" mass="27533">GFNASYIQAGCGQALTATNLPQYFTSTNYPQNYPNNENCSWTIGAGVGQQVELTIITLTTESCCDYVQVFDGNNSLARLKGSASNQIYSSTSGQLRVVFFSDRSVTRAGFRASYKIESCGFNRTATVSPQYITSPDFPSNYPNNVDCEWNLLGVGGKQVELSFNGGVTETCCDYVDIFDGSNKLARLKGTFSAVSYISTTGGLRVVFHTDSSVTRSGFNASFVEAGCSQSLTATNLPQIFNSTNYPQNYPNNEN</sequence>
<accession>H2YCE1</accession>
<dbReference type="InterPro" id="IPR000859">
    <property type="entry name" value="CUB_dom"/>
</dbReference>
<dbReference type="InterPro" id="IPR035914">
    <property type="entry name" value="Sperma_CUB_dom_sf"/>
</dbReference>
<dbReference type="HOGENOM" id="CLU_015228_5_2_1"/>
<dbReference type="OMA" id="ITESCCD"/>
<feature type="domain" description="CUB" evidence="4">
    <location>
        <begin position="11"/>
        <end position="117"/>
    </location>
</feature>
<dbReference type="eggNOG" id="KOG3714">
    <property type="taxonomic scope" value="Eukaryota"/>
</dbReference>
<dbReference type="PANTHER" id="PTHR24251">
    <property type="entry name" value="OVOCHYMASE-RELATED"/>
    <property type="match status" value="1"/>
</dbReference>